<protein>
    <submittedName>
        <fullName evidence="1">Uncharacterized protein</fullName>
    </submittedName>
</protein>
<name>A0ABP8UTJ7_9ACTN</name>
<dbReference type="Proteomes" id="UP001501442">
    <property type="component" value="Unassembled WGS sequence"/>
</dbReference>
<accession>A0ABP8UTJ7</accession>
<comment type="caution">
    <text evidence="1">The sequence shown here is derived from an EMBL/GenBank/DDBJ whole genome shotgun (WGS) entry which is preliminary data.</text>
</comment>
<organism evidence="1 2">
    <name type="scientific">Actinoallomurus vinaceus</name>
    <dbReference type="NCBI Taxonomy" id="1080074"/>
    <lineage>
        <taxon>Bacteria</taxon>
        <taxon>Bacillati</taxon>
        <taxon>Actinomycetota</taxon>
        <taxon>Actinomycetes</taxon>
        <taxon>Streptosporangiales</taxon>
        <taxon>Thermomonosporaceae</taxon>
        <taxon>Actinoallomurus</taxon>
    </lineage>
</organism>
<keyword evidence="2" id="KW-1185">Reference proteome</keyword>
<evidence type="ECO:0000313" key="2">
    <source>
        <dbReference type="Proteomes" id="UP001501442"/>
    </source>
</evidence>
<proteinExistence type="predicted"/>
<reference evidence="2" key="1">
    <citation type="journal article" date="2019" name="Int. J. Syst. Evol. Microbiol.">
        <title>The Global Catalogue of Microorganisms (GCM) 10K type strain sequencing project: providing services to taxonomists for standard genome sequencing and annotation.</title>
        <authorList>
            <consortium name="The Broad Institute Genomics Platform"/>
            <consortium name="The Broad Institute Genome Sequencing Center for Infectious Disease"/>
            <person name="Wu L."/>
            <person name="Ma J."/>
        </authorList>
    </citation>
    <scope>NUCLEOTIDE SEQUENCE [LARGE SCALE GENOMIC DNA]</scope>
    <source>
        <strain evidence="2">JCM 17939</strain>
    </source>
</reference>
<evidence type="ECO:0000313" key="1">
    <source>
        <dbReference type="EMBL" id="GAA4638650.1"/>
    </source>
</evidence>
<sequence>MLEGGGAVADLENPQVMEATTWPSFVSEDLSAVAQALLGEITPASEPEYCWQAVGHEGQLASLSVGELVRPTSRDVMAGGEGISESDWRHLDWLVSGQAACREPVVAQAVMNLCLLWVNVVHPTG</sequence>
<gene>
    <name evidence="1" type="ORF">GCM10023196_097220</name>
</gene>
<dbReference type="EMBL" id="BAABHK010000024">
    <property type="protein sequence ID" value="GAA4638650.1"/>
    <property type="molecule type" value="Genomic_DNA"/>
</dbReference>